<organism evidence="2 3">
    <name type="scientific">Sphingomonas quercus</name>
    <dbReference type="NCBI Taxonomy" id="2842451"/>
    <lineage>
        <taxon>Bacteria</taxon>
        <taxon>Pseudomonadati</taxon>
        <taxon>Pseudomonadota</taxon>
        <taxon>Alphaproteobacteria</taxon>
        <taxon>Sphingomonadales</taxon>
        <taxon>Sphingomonadaceae</taxon>
        <taxon>Sphingomonas</taxon>
    </lineage>
</organism>
<comment type="caution">
    <text evidence="2">The sequence shown here is derived from an EMBL/GenBank/DDBJ whole genome shotgun (WGS) entry which is preliminary data.</text>
</comment>
<dbReference type="EMBL" id="JAHKRT010000002">
    <property type="protein sequence ID" value="MBU3077176.1"/>
    <property type="molecule type" value="Genomic_DNA"/>
</dbReference>
<evidence type="ECO:0000259" key="1">
    <source>
        <dbReference type="Pfam" id="PF01593"/>
    </source>
</evidence>
<dbReference type="InterPro" id="IPR002937">
    <property type="entry name" value="Amino_oxidase"/>
</dbReference>
<name>A0ABS6BFV9_9SPHN</name>
<proteinExistence type="predicted"/>
<dbReference type="Pfam" id="PF01593">
    <property type="entry name" value="Amino_oxidase"/>
    <property type="match status" value="1"/>
</dbReference>
<dbReference type="NCBIfam" id="NF005560">
    <property type="entry name" value="PRK07233.1"/>
    <property type="match status" value="1"/>
</dbReference>
<accession>A0ABS6BFV9</accession>
<dbReference type="RefSeq" id="WP_216320930.1">
    <property type="nucleotide sequence ID" value="NZ_JAHKRT010000002.1"/>
</dbReference>
<gene>
    <name evidence="2" type="ORF">KOF26_04785</name>
</gene>
<reference evidence="2 3" key="1">
    <citation type="submission" date="2021-06" db="EMBL/GenBank/DDBJ databases">
        <title>Sphingomonas sp. XMGL2, whole genome shotgun sequencing project.</title>
        <authorList>
            <person name="Zhao G."/>
            <person name="Shen L."/>
        </authorList>
    </citation>
    <scope>NUCLEOTIDE SEQUENCE [LARGE SCALE GENOMIC DNA]</scope>
    <source>
        <strain evidence="2 3">XMGL2</strain>
    </source>
</reference>
<protein>
    <submittedName>
        <fullName evidence="2">NAD(P)/FAD-dependent oxidoreductase</fullName>
    </submittedName>
</protein>
<sequence length="457" mass="50481">MRFSLGSCLQVFPAQDNSALRKIEGSLQMARVVVIGAGAMGLAAAYHAAKAGHHVEVVEAAPEPGGMAAHFDFDGLSIERFYHFVCKADLPTFALLEELGLGDKMRWRGTSMGHFSGGELHGWGNPVALLRYPGISLLSRLRYGLLAFISTRRERWDALEKQSAREWITRWGGREVYDKLWKPLFDLKFYEYADNVSAAWIWTRVKRIGRSRRSLFQEELGYIEGGSETLVKALCDRIEGLGGKIHLSAPATRVLSENGHVTGVETPGGVIAADAVISTVPTPLVADMVPDLPAEWKAKYAAIHNIGVCCLVFKLARSVSPHFWVNITEPDIPVPGIIEFSNLRPVGGDAIVFVPYYMPVTNPRFAWPDDRLLDEAFAAIRRINPAVTEQDVLARKVARLRYAQPICEPGFADKIPPIQTPIAGLQIVDTCFYYPEDRGISEGVRLAREMAARLGPA</sequence>
<dbReference type="PANTHER" id="PTHR42923">
    <property type="entry name" value="PROTOPORPHYRINOGEN OXIDASE"/>
    <property type="match status" value="1"/>
</dbReference>
<evidence type="ECO:0000313" key="2">
    <source>
        <dbReference type="EMBL" id="MBU3077176.1"/>
    </source>
</evidence>
<dbReference type="InterPro" id="IPR050464">
    <property type="entry name" value="Zeta_carotene_desat/Oxidored"/>
</dbReference>
<keyword evidence="3" id="KW-1185">Reference proteome</keyword>
<evidence type="ECO:0000313" key="3">
    <source>
        <dbReference type="Proteomes" id="UP000776276"/>
    </source>
</evidence>
<feature type="domain" description="Amine oxidase" evidence="1">
    <location>
        <begin position="41"/>
        <end position="425"/>
    </location>
</feature>
<dbReference type="Proteomes" id="UP000776276">
    <property type="component" value="Unassembled WGS sequence"/>
</dbReference>
<dbReference type="PANTHER" id="PTHR42923:SF46">
    <property type="entry name" value="AMINE OXIDASE"/>
    <property type="match status" value="1"/>
</dbReference>